<proteinExistence type="inferred from homology"/>
<dbReference type="InterPro" id="IPR051802">
    <property type="entry name" value="YfhM-like"/>
</dbReference>
<dbReference type="Pfam" id="PF13205">
    <property type="entry name" value="Big_5"/>
    <property type="match status" value="1"/>
</dbReference>
<name>A0A6J4MAA9_9BACT</name>
<dbReference type="InterPro" id="IPR008969">
    <property type="entry name" value="CarboxyPept-like_regulatory"/>
</dbReference>
<dbReference type="InterPro" id="IPR041246">
    <property type="entry name" value="Bact_MG10"/>
</dbReference>
<dbReference type="EMBL" id="CADCTV010000668">
    <property type="protein sequence ID" value="CAA9352519.1"/>
    <property type="molecule type" value="Genomic_DNA"/>
</dbReference>
<dbReference type="InterPro" id="IPR002890">
    <property type="entry name" value="MG2"/>
</dbReference>
<feature type="region of interest" description="Disordered" evidence="3">
    <location>
        <begin position="1322"/>
        <end position="1347"/>
    </location>
</feature>
<dbReference type="SUPFAM" id="SSF48239">
    <property type="entry name" value="Terpenoid cyclases/Protein prenyltransferases"/>
    <property type="match status" value="1"/>
</dbReference>
<dbReference type="Gene3D" id="2.60.40.1120">
    <property type="entry name" value="Carboxypeptidase-like, regulatory domain"/>
    <property type="match status" value="1"/>
</dbReference>
<evidence type="ECO:0000256" key="1">
    <source>
        <dbReference type="ARBA" id="ARBA00010556"/>
    </source>
</evidence>
<evidence type="ECO:0008006" key="8">
    <source>
        <dbReference type="Google" id="ProtNLM"/>
    </source>
</evidence>
<feature type="signal peptide" evidence="4">
    <location>
        <begin position="1"/>
        <end position="25"/>
    </location>
</feature>
<dbReference type="CDD" id="cd02891">
    <property type="entry name" value="A2M_like"/>
    <property type="match status" value="1"/>
</dbReference>
<dbReference type="InterPro" id="IPR001599">
    <property type="entry name" value="Macroglobln_a2"/>
</dbReference>
<dbReference type="Pfam" id="PF00207">
    <property type="entry name" value="A2M"/>
    <property type="match status" value="1"/>
</dbReference>
<dbReference type="Pfam" id="PF01835">
    <property type="entry name" value="MG2"/>
    <property type="match status" value="1"/>
</dbReference>
<dbReference type="PANTHER" id="PTHR40094">
    <property type="entry name" value="ALPHA-2-MACROGLOBULIN HOMOLOG"/>
    <property type="match status" value="1"/>
</dbReference>
<evidence type="ECO:0000259" key="5">
    <source>
        <dbReference type="SMART" id="SM01359"/>
    </source>
</evidence>
<dbReference type="InterPro" id="IPR032812">
    <property type="entry name" value="SbsA_Ig"/>
</dbReference>
<dbReference type="Gene3D" id="1.50.10.20">
    <property type="match status" value="1"/>
</dbReference>
<dbReference type="Pfam" id="PF13620">
    <property type="entry name" value="CarboxypepD_reg"/>
    <property type="match status" value="1"/>
</dbReference>
<evidence type="ECO:0000259" key="6">
    <source>
        <dbReference type="SMART" id="SM01360"/>
    </source>
</evidence>
<feature type="domain" description="Alpha-2-macroglobulin bait region" evidence="5">
    <location>
        <begin position="1033"/>
        <end position="1182"/>
    </location>
</feature>
<protein>
    <recommendedName>
        <fullName evidence="8">Alpha-2-macroglobulin</fullName>
    </recommendedName>
</protein>
<dbReference type="Gene3D" id="2.60.40.1930">
    <property type="match status" value="1"/>
</dbReference>
<evidence type="ECO:0000313" key="7">
    <source>
        <dbReference type="EMBL" id="CAA9352519.1"/>
    </source>
</evidence>
<accession>A0A6J4MAA9</accession>
<dbReference type="Pfam" id="PF07703">
    <property type="entry name" value="A2M_BRD"/>
    <property type="match status" value="1"/>
</dbReference>
<dbReference type="SMART" id="SM01360">
    <property type="entry name" value="A2M"/>
    <property type="match status" value="1"/>
</dbReference>
<keyword evidence="2 4" id="KW-0732">Signal</keyword>
<gene>
    <name evidence="7" type="ORF">AVDCRST_MAG89-3211</name>
</gene>
<evidence type="ECO:0000256" key="3">
    <source>
        <dbReference type="SAM" id="MobiDB-lite"/>
    </source>
</evidence>
<feature type="chain" id="PRO_5026839652" description="Alpha-2-macroglobulin" evidence="4">
    <location>
        <begin position="26"/>
        <end position="2067"/>
    </location>
</feature>
<dbReference type="InterPro" id="IPR011625">
    <property type="entry name" value="A2M_N_BRD"/>
</dbReference>
<organism evidence="7">
    <name type="scientific">uncultured Gemmatimonadota bacterium</name>
    <dbReference type="NCBI Taxonomy" id="203437"/>
    <lineage>
        <taxon>Bacteria</taxon>
        <taxon>Pseudomonadati</taxon>
        <taxon>Gemmatimonadota</taxon>
        <taxon>environmental samples</taxon>
    </lineage>
</organism>
<reference evidence="7" key="1">
    <citation type="submission" date="2020-02" db="EMBL/GenBank/DDBJ databases">
        <authorList>
            <person name="Meier V. D."/>
        </authorList>
    </citation>
    <scope>NUCLEOTIDE SEQUENCE</scope>
    <source>
        <strain evidence="7">AVDCRST_MAG89</strain>
    </source>
</reference>
<evidence type="ECO:0000256" key="4">
    <source>
        <dbReference type="SAM" id="SignalP"/>
    </source>
</evidence>
<feature type="domain" description="Alpha-2-macroglobulin" evidence="6">
    <location>
        <begin position="1358"/>
        <end position="1448"/>
    </location>
</feature>
<sequence>MRALLRPVPLLVALSLAMGVAPVQAQRRTEIPPLHVRPVPTAPDAVVPDSSGLRFRLSAAPLDGPERETPAPALMLPRADAERILARLQPLPSVAAAERFAFPVATLPPPRTGRTVLAAFPPPDSAAPARPSDVAARAPLTVVRAAPRGEVPLGAEVTVTFSQAMVPLSTVSNVEAREAPVDITPRIAGRWRWLDVRTLVFTPEGRVPFATEYTVTIPAGTRSASGGALAEEVRWTFRTPELNGIGAWPYGERVRPDPVFLIHFDQQVSPTALLPSIRLMAGGAARAVRLASAEEIQRDSIARAFTAQAEPGTWIAFRAAQPLPLNTPIQVQVRQGAPSAEGPLRTTRVQEWSFRTYAPLRVTEAGCGYRNADCPPGAPWRVQFNNALDSAAWRHEWVRVQPSLPGLRVTVAGTQLWIQGDAEPNTRYTVTLGRGIRDEFGQVLGREETRVFRVGPPVPGFIGFADRMMVLEASGPRTVSVYTHDLPRLRVRMNRVRPEDWAQFRHWNPESGVLPGTPVVDRWLRANPARGAVTEHAIDADEVLRGEPGHVLVWVQTEAGHESATWLQVTRVGVAAFADPRDVLVWATELRDGSPIAGAQVRMLPDGTAGVTGAGGLVSLALPNLAERGDQQRYLAVGPPGDQALLVEGRGGWISLTRQGTPTELLWYGITDRSLYRPGEEVRFKGWVRRYERSKTGGLSFAGAGAGVTWRARDPQGNEIGGGTARLTEFGGFDGAFTVPAGANLGVAYITVGLEGTGGEHPIQFQVQEFRRPEFEVSAQADPGPHVVGGSAQVSVRASYFSGGALPGAEVSWRVQSQPATYTPPGWAEWRFGIHDEGWWSWRPRPPPPHETRTLQGETDAQGRHAIRLDLDRAVPPRAYTLDASATLIDVNRQPWTANARLLVHPAEVYVGLRTERTWQSRGEPIRVEGIVVDLDGMPVAGRPVRLRAERLSWVQRGGGWEEVAGDTVACDFVSELNPRACTFATPEGGRYRLVADVTDERGRPSRTEVTVWVSGGAPFPQPGQRMGAAEQVRLLPDRERYAPGDTARILVQLPFWPARGLMTVRRNGIVRIDTIQSDSSTLMLAVPITEADIPNTHVQVDVVGASDTIPGSRGTDFASGSAALSVPPTGRSLSIVPLAADSVAAPDAPASVTVQVNDAQGRPVRDAEVALAVVDEAVLALTGYRFSDPLDLFHPRTVPGVMDAWLHPSVLKRASGEGVVTGRVRDTGGQPVAGAMVTVEGTDLRVTTDATGAFRLTGVPRGPRTIVATRIGLGSALREVMVGPEPVQVEIVMAPEVVQLEALAVGAVAQSAPARARGFQELVPPEEPPPPAALPPPPPPPGAPQPAIAVRTNFNPLAVWTPVVRTDAEGRATVPFTLPSSLTRYRVMAVAAQGLARFGAGESAITVRQPLMVRPSAPRFLNFGDRFEFAVVIQNQTGQAMTVDVAARAEGIAFAEPGRRVAVPANDRVEVRIPGEAVRAGTAHVQVAAVSGARSDAAFITLPVYTPATAEAFATYGNFTEGAATLPLQIDGNDVLPGFGGLEVSTSSTALHELTDAFVYLVGYPFEGSEQLASRLLAIAALRDVLTEFRAEGIPAPEAMADSVARDVQRLRSMQNHDGGWDFWRGDRESWPYVSVHVTHALVRMRERGYVVPGDMLQRALQYTRTVRERMPRWYPEPSRRAIRAYALYVRSLAGERVGGEVAALLREAEADRLPLEVVGWLLAASAGQGGTQEVRDELLRIVNNRATETASTATFATSYEQGEYLLLHSSRRTDAVVLEALLRTEPRNPLVAKTVRGLLGGRRAGRWSNTQENAWVLLALDRYFREYEAQSPDFVARVWLGERFAGEHAFAGRNADRHQLTVPIDALVELDPESVTVGKEGAGRVYYRAGLRYAPRGLDLPSLDRGFSVERTYEPVDDPSDVVRGQDGVWRIKPGARVRVTVTMVAPSRRVHVALVDPLPAGFEAVNTALRGAEVVPPADEPDQAPWAVSYHGWWWGPWFQHQNLRDDRAEAFTTQLNAGVHTYSYVARATTLGEFIVPPPRAEEMYSPETFGRGSSDRVRIQDN</sequence>
<dbReference type="Gene3D" id="2.60.40.3710">
    <property type="match status" value="1"/>
</dbReference>
<evidence type="ECO:0000256" key="2">
    <source>
        <dbReference type="ARBA" id="ARBA00022729"/>
    </source>
</evidence>
<dbReference type="InterPro" id="IPR008930">
    <property type="entry name" value="Terpenoid_cyclase/PrenylTrfase"/>
</dbReference>
<feature type="compositionally biased region" description="Pro residues" evidence="3">
    <location>
        <begin position="1326"/>
        <end position="1345"/>
    </location>
</feature>
<dbReference type="PANTHER" id="PTHR40094:SF1">
    <property type="entry name" value="UBIQUITIN DOMAIN-CONTAINING PROTEIN"/>
    <property type="match status" value="1"/>
</dbReference>
<dbReference type="SUPFAM" id="SSF49464">
    <property type="entry name" value="Carboxypeptidase regulatory domain-like"/>
    <property type="match status" value="1"/>
</dbReference>
<dbReference type="SMART" id="SM01359">
    <property type="entry name" value="A2M_N_2"/>
    <property type="match status" value="1"/>
</dbReference>
<comment type="similarity">
    <text evidence="1">Belongs to the protease inhibitor I39 (alpha-2-macroglobulin) family. Bacterial alpha-2-macroglobulin subfamily.</text>
</comment>
<dbReference type="GO" id="GO:0004866">
    <property type="term" value="F:endopeptidase inhibitor activity"/>
    <property type="evidence" value="ECO:0007669"/>
    <property type="project" value="InterPro"/>
</dbReference>
<dbReference type="Pfam" id="PF17973">
    <property type="entry name" value="bMG10"/>
    <property type="match status" value="1"/>
</dbReference>